<dbReference type="Proteomes" id="UP001143981">
    <property type="component" value="Unassembled WGS sequence"/>
</dbReference>
<comment type="caution">
    <text evidence="2">The sequence shown here is derived from an EMBL/GenBank/DDBJ whole genome shotgun (WGS) entry which is preliminary data.</text>
</comment>
<gene>
    <name evidence="2" type="ORF">LPJ61_003720</name>
</gene>
<evidence type="ECO:0000313" key="3">
    <source>
        <dbReference type="Proteomes" id="UP001143981"/>
    </source>
</evidence>
<dbReference type="AlphaFoldDB" id="A0A9W7Y633"/>
<feature type="region of interest" description="Disordered" evidence="1">
    <location>
        <begin position="58"/>
        <end position="88"/>
    </location>
</feature>
<feature type="compositionally biased region" description="Low complexity" evidence="1">
    <location>
        <begin position="67"/>
        <end position="84"/>
    </location>
</feature>
<accession>A0A9W7Y633</accession>
<organism evidence="2 3">
    <name type="scientific">Coemansia biformis</name>
    <dbReference type="NCBI Taxonomy" id="1286918"/>
    <lineage>
        <taxon>Eukaryota</taxon>
        <taxon>Fungi</taxon>
        <taxon>Fungi incertae sedis</taxon>
        <taxon>Zoopagomycota</taxon>
        <taxon>Kickxellomycotina</taxon>
        <taxon>Kickxellomycetes</taxon>
        <taxon>Kickxellales</taxon>
        <taxon>Kickxellaceae</taxon>
        <taxon>Coemansia</taxon>
    </lineage>
</organism>
<proteinExistence type="predicted"/>
<dbReference type="OrthoDB" id="5556965at2759"/>
<keyword evidence="3" id="KW-1185">Reference proteome</keyword>
<protein>
    <submittedName>
        <fullName evidence="2">Uncharacterized protein</fullName>
    </submittedName>
</protein>
<dbReference type="EMBL" id="JANBOI010000687">
    <property type="protein sequence ID" value="KAJ1729028.1"/>
    <property type="molecule type" value="Genomic_DNA"/>
</dbReference>
<evidence type="ECO:0000313" key="2">
    <source>
        <dbReference type="EMBL" id="KAJ1729028.1"/>
    </source>
</evidence>
<name>A0A9W7Y633_9FUNG</name>
<reference evidence="2" key="1">
    <citation type="submission" date="2022-07" db="EMBL/GenBank/DDBJ databases">
        <title>Phylogenomic reconstructions and comparative analyses of Kickxellomycotina fungi.</title>
        <authorList>
            <person name="Reynolds N.K."/>
            <person name="Stajich J.E."/>
            <person name="Barry K."/>
            <person name="Grigoriev I.V."/>
            <person name="Crous P."/>
            <person name="Smith M.E."/>
        </authorList>
    </citation>
    <scope>NUCLEOTIDE SEQUENCE</scope>
    <source>
        <strain evidence="2">BCRC 34381</strain>
    </source>
</reference>
<evidence type="ECO:0000256" key="1">
    <source>
        <dbReference type="SAM" id="MobiDB-lite"/>
    </source>
</evidence>
<sequence length="222" mass="23526">MNRYWLPEPAEAAAAALPPIPAAHCPSAIADLRRAPPSVPIAASYSTTTMVHDEPLDAAPGLERRASSTGQSVTRSSSGSSTQTLAAGPTARRGFLKRISLIQRSYHLPHCSKKSLQRNNTTKTVSHNELSEDVDDTCRLLPSRSTDFASALEAPGKPSALVGQCTAVSSKTLVESVYLDCTDVDDIKIAARLLPATHNASAQLAYLPPRTALLTVTNPTSL</sequence>